<dbReference type="InterPro" id="IPR016197">
    <property type="entry name" value="Chromo-like_dom_sf"/>
</dbReference>
<sequence>MDLRKKPRLDYKQMNDGEIADRKEIIKKRKVLPALYDVERIISVKNGSKEGPLYLVKWQGYCFDECTWEPIQHLPKEVIEEFNKPTVTEESIDFYSKLLEEGIRKRLNSRNGVFSVTFPSELYRFVFGTTGEILAMKDDFGKLNLREHWDQIFRNNGVGIGLKFPVRISHAIRNKDDFVPVNGVLKKQRNLVERLRITSSTGVVFCSLN</sequence>
<comment type="subcellular location">
    <subcellularLocation>
        <location evidence="1">Nucleus</location>
    </subcellularLocation>
</comment>
<dbReference type="Gene3D" id="2.40.50.40">
    <property type="match status" value="1"/>
</dbReference>
<dbReference type="EMBL" id="CAJPWZ010000041">
    <property type="protein sequence ID" value="CAG2184844.1"/>
    <property type="molecule type" value="Genomic_DNA"/>
</dbReference>
<organism evidence="4 5">
    <name type="scientific">Mytilus edulis</name>
    <name type="common">Blue mussel</name>
    <dbReference type="NCBI Taxonomy" id="6550"/>
    <lineage>
        <taxon>Eukaryota</taxon>
        <taxon>Metazoa</taxon>
        <taxon>Spiralia</taxon>
        <taxon>Lophotrochozoa</taxon>
        <taxon>Mollusca</taxon>
        <taxon>Bivalvia</taxon>
        <taxon>Autobranchia</taxon>
        <taxon>Pteriomorphia</taxon>
        <taxon>Mytilida</taxon>
        <taxon>Mytiloidea</taxon>
        <taxon>Mytilidae</taxon>
        <taxon>Mytilinae</taxon>
        <taxon>Mytilus</taxon>
    </lineage>
</organism>
<dbReference type="Pfam" id="PF00385">
    <property type="entry name" value="Chromo"/>
    <property type="match status" value="1"/>
</dbReference>
<dbReference type="CDD" id="cd00024">
    <property type="entry name" value="CD_CSD"/>
    <property type="match status" value="1"/>
</dbReference>
<dbReference type="PROSITE" id="PS50013">
    <property type="entry name" value="CHROMO_2"/>
    <property type="match status" value="1"/>
</dbReference>
<evidence type="ECO:0000256" key="2">
    <source>
        <dbReference type="ARBA" id="ARBA00023242"/>
    </source>
</evidence>
<feature type="domain" description="Chromo" evidence="3">
    <location>
        <begin position="36"/>
        <end position="74"/>
    </location>
</feature>
<evidence type="ECO:0000256" key="1">
    <source>
        <dbReference type="ARBA" id="ARBA00004123"/>
    </source>
</evidence>
<keyword evidence="2" id="KW-0539">Nucleus</keyword>
<evidence type="ECO:0000313" key="4">
    <source>
        <dbReference type="EMBL" id="CAG2184844.1"/>
    </source>
</evidence>
<dbReference type="SMART" id="SM00298">
    <property type="entry name" value="CHROMO"/>
    <property type="match status" value="1"/>
</dbReference>
<gene>
    <name evidence="4" type="ORF">MEDL_465</name>
</gene>
<dbReference type="Proteomes" id="UP000683360">
    <property type="component" value="Unassembled WGS sequence"/>
</dbReference>
<keyword evidence="5" id="KW-1185">Reference proteome</keyword>
<dbReference type="PROSITE" id="PS00598">
    <property type="entry name" value="CHROMO_1"/>
    <property type="match status" value="1"/>
</dbReference>
<dbReference type="InterPro" id="IPR023780">
    <property type="entry name" value="Chromo_domain"/>
</dbReference>
<proteinExistence type="predicted"/>
<protein>
    <recommendedName>
        <fullName evidence="3">Chromo domain-containing protein</fullName>
    </recommendedName>
</protein>
<dbReference type="OrthoDB" id="6148156at2759"/>
<dbReference type="AlphaFoldDB" id="A0A8S3PTG7"/>
<evidence type="ECO:0000313" key="5">
    <source>
        <dbReference type="Proteomes" id="UP000683360"/>
    </source>
</evidence>
<evidence type="ECO:0000259" key="3">
    <source>
        <dbReference type="PROSITE" id="PS50013"/>
    </source>
</evidence>
<name>A0A8S3PTG7_MYTED</name>
<dbReference type="InterPro" id="IPR023779">
    <property type="entry name" value="Chromodomain_CS"/>
</dbReference>
<dbReference type="GO" id="GO:0005634">
    <property type="term" value="C:nucleus"/>
    <property type="evidence" value="ECO:0007669"/>
    <property type="project" value="UniProtKB-SubCell"/>
</dbReference>
<accession>A0A8S3PTG7</accession>
<dbReference type="InterPro" id="IPR000953">
    <property type="entry name" value="Chromo/chromo_shadow_dom"/>
</dbReference>
<dbReference type="SUPFAM" id="SSF54160">
    <property type="entry name" value="Chromo domain-like"/>
    <property type="match status" value="1"/>
</dbReference>
<reference evidence="4" key="1">
    <citation type="submission" date="2021-03" db="EMBL/GenBank/DDBJ databases">
        <authorList>
            <person name="Bekaert M."/>
        </authorList>
    </citation>
    <scope>NUCLEOTIDE SEQUENCE</scope>
</reference>
<comment type="caution">
    <text evidence="4">The sequence shown here is derived from an EMBL/GenBank/DDBJ whole genome shotgun (WGS) entry which is preliminary data.</text>
</comment>